<organism evidence="1 2">
    <name type="scientific">Gossypium arboreum</name>
    <name type="common">Tree cotton</name>
    <name type="synonym">Gossypium nanking</name>
    <dbReference type="NCBI Taxonomy" id="29729"/>
    <lineage>
        <taxon>Eukaryota</taxon>
        <taxon>Viridiplantae</taxon>
        <taxon>Streptophyta</taxon>
        <taxon>Embryophyta</taxon>
        <taxon>Tracheophyta</taxon>
        <taxon>Spermatophyta</taxon>
        <taxon>Magnoliopsida</taxon>
        <taxon>eudicotyledons</taxon>
        <taxon>Gunneridae</taxon>
        <taxon>Pentapetalae</taxon>
        <taxon>rosids</taxon>
        <taxon>malvids</taxon>
        <taxon>Malvales</taxon>
        <taxon>Malvaceae</taxon>
        <taxon>Malvoideae</taxon>
        <taxon>Gossypium</taxon>
    </lineage>
</organism>
<evidence type="ECO:0000313" key="1">
    <source>
        <dbReference type="EMBL" id="KHG11767.1"/>
    </source>
</evidence>
<protein>
    <submittedName>
        <fullName evidence="1">Uncharacterized protein</fullName>
    </submittedName>
</protein>
<accession>A0A0B0NGJ1</accession>
<name>A0A0B0NGJ1_GOSAR</name>
<dbReference type="EMBL" id="KN396430">
    <property type="protein sequence ID" value="KHG11767.1"/>
    <property type="molecule type" value="Genomic_DNA"/>
</dbReference>
<dbReference type="Proteomes" id="UP000032142">
    <property type="component" value="Unassembled WGS sequence"/>
</dbReference>
<keyword evidence="2" id="KW-1185">Reference proteome</keyword>
<proteinExistence type="predicted"/>
<dbReference type="AlphaFoldDB" id="A0A0B0NGJ1"/>
<reference evidence="2" key="1">
    <citation type="submission" date="2014-09" db="EMBL/GenBank/DDBJ databases">
        <authorList>
            <person name="Mudge J."/>
            <person name="Ramaraj T."/>
            <person name="Lindquist I.E."/>
            <person name="Bharti A.K."/>
            <person name="Sundararajan A."/>
            <person name="Cameron C.T."/>
            <person name="Woodward J.E."/>
            <person name="May G.D."/>
            <person name="Brubaker C."/>
            <person name="Broadhvest J."/>
            <person name="Wilkins T.A."/>
        </authorList>
    </citation>
    <scope>NUCLEOTIDE SEQUENCE</scope>
    <source>
        <strain evidence="2">cv. AKA8401</strain>
    </source>
</reference>
<evidence type="ECO:0000313" key="2">
    <source>
        <dbReference type="Proteomes" id="UP000032142"/>
    </source>
</evidence>
<sequence length="19" mass="2534">MRYSVYRYYYCYCHPYGVF</sequence>
<gene>
    <name evidence="1" type="ORF">F383_16417</name>
</gene>